<dbReference type="Pfam" id="PF01381">
    <property type="entry name" value="HTH_3"/>
    <property type="match status" value="1"/>
</dbReference>
<dbReference type="RefSeq" id="WP_213371121.1">
    <property type="nucleotide sequence ID" value="NZ_BSFJ01000018.1"/>
</dbReference>
<evidence type="ECO:0000313" key="3">
    <source>
        <dbReference type="Proteomes" id="UP001143370"/>
    </source>
</evidence>
<organism evidence="2 3">
    <name type="scientific">Ancylobacter dichloromethanicus</name>
    <dbReference type="NCBI Taxonomy" id="518825"/>
    <lineage>
        <taxon>Bacteria</taxon>
        <taxon>Pseudomonadati</taxon>
        <taxon>Pseudomonadota</taxon>
        <taxon>Alphaproteobacteria</taxon>
        <taxon>Hyphomicrobiales</taxon>
        <taxon>Xanthobacteraceae</taxon>
        <taxon>Ancylobacter</taxon>
    </lineage>
</organism>
<reference evidence="2" key="2">
    <citation type="submission" date="2023-01" db="EMBL/GenBank/DDBJ databases">
        <authorList>
            <person name="Sun Q."/>
            <person name="Evtushenko L."/>
        </authorList>
    </citation>
    <scope>NUCLEOTIDE SEQUENCE</scope>
    <source>
        <strain evidence="2">VKM B-2484</strain>
    </source>
</reference>
<evidence type="ECO:0000259" key="1">
    <source>
        <dbReference type="PROSITE" id="PS50943"/>
    </source>
</evidence>
<dbReference type="GO" id="GO:0003677">
    <property type="term" value="F:DNA binding"/>
    <property type="evidence" value="ECO:0007669"/>
    <property type="project" value="InterPro"/>
</dbReference>
<accession>A0A9W6JB34</accession>
<dbReference type="AlphaFoldDB" id="A0A9W6JB34"/>
<dbReference type="SMART" id="SM00530">
    <property type="entry name" value="HTH_XRE"/>
    <property type="match status" value="1"/>
</dbReference>
<proteinExistence type="predicted"/>
<protein>
    <recommendedName>
        <fullName evidence="1">HTH cro/C1-type domain-containing protein</fullName>
    </recommendedName>
</protein>
<dbReference type="InterPro" id="IPR010982">
    <property type="entry name" value="Lambda_DNA-bd_dom_sf"/>
</dbReference>
<keyword evidence="3" id="KW-1185">Reference proteome</keyword>
<comment type="caution">
    <text evidence="2">The sequence shown here is derived from an EMBL/GenBank/DDBJ whole genome shotgun (WGS) entry which is preliminary data.</text>
</comment>
<reference evidence="2" key="1">
    <citation type="journal article" date="2014" name="Int. J. Syst. Evol. Microbiol.">
        <title>Complete genome sequence of Corynebacterium casei LMG S-19264T (=DSM 44701T), isolated from a smear-ripened cheese.</title>
        <authorList>
            <consortium name="US DOE Joint Genome Institute (JGI-PGF)"/>
            <person name="Walter F."/>
            <person name="Albersmeier A."/>
            <person name="Kalinowski J."/>
            <person name="Ruckert C."/>
        </authorList>
    </citation>
    <scope>NUCLEOTIDE SEQUENCE</scope>
    <source>
        <strain evidence="2">VKM B-2484</strain>
    </source>
</reference>
<evidence type="ECO:0000313" key="2">
    <source>
        <dbReference type="EMBL" id="GLK72575.1"/>
    </source>
</evidence>
<dbReference type="CDD" id="cd00093">
    <property type="entry name" value="HTH_XRE"/>
    <property type="match status" value="1"/>
</dbReference>
<gene>
    <name evidence="2" type="ORF">GCM10017643_26910</name>
</gene>
<dbReference type="SUPFAM" id="SSF47413">
    <property type="entry name" value="lambda repressor-like DNA-binding domains"/>
    <property type="match status" value="1"/>
</dbReference>
<name>A0A9W6JB34_9HYPH</name>
<dbReference type="InterPro" id="IPR001387">
    <property type="entry name" value="Cro/C1-type_HTH"/>
</dbReference>
<sequence length="76" mass="8546">MEPTDIVARANRIGLSQKELAGLTGLHKTTVERTLNGKTDPRRSTLRKLEHALLDHEREQLARLRQLHPEAGEAAE</sequence>
<feature type="domain" description="HTH cro/C1-type" evidence="1">
    <location>
        <begin position="14"/>
        <end position="53"/>
    </location>
</feature>
<dbReference type="Proteomes" id="UP001143370">
    <property type="component" value="Unassembled WGS sequence"/>
</dbReference>
<dbReference type="PROSITE" id="PS50943">
    <property type="entry name" value="HTH_CROC1"/>
    <property type="match status" value="1"/>
</dbReference>
<dbReference type="Gene3D" id="1.10.260.40">
    <property type="entry name" value="lambda repressor-like DNA-binding domains"/>
    <property type="match status" value="1"/>
</dbReference>
<dbReference type="EMBL" id="BSFJ01000018">
    <property type="protein sequence ID" value="GLK72575.1"/>
    <property type="molecule type" value="Genomic_DNA"/>
</dbReference>